<proteinExistence type="predicted"/>
<reference evidence="1" key="1">
    <citation type="submission" date="2023-05" db="EMBL/GenBank/DDBJ databases">
        <authorList>
            <person name="Stuckert A."/>
        </authorList>
    </citation>
    <scope>NUCLEOTIDE SEQUENCE</scope>
</reference>
<evidence type="ECO:0000313" key="1">
    <source>
        <dbReference type="EMBL" id="CAI9532924.1"/>
    </source>
</evidence>
<organism evidence="1 2">
    <name type="scientific">Staurois parvus</name>
    <dbReference type="NCBI Taxonomy" id="386267"/>
    <lineage>
        <taxon>Eukaryota</taxon>
        <taxon>Metazoa</taxon>
        <taxon>Chordata</taxon>
        <taxon>Craniata</taxon>
        <taxon>Vertebrata</taxon>
        <taxon>Euteleostomi</taxon>
        <taxon>Amphibia</taxon>
        <taxon>Batrachia</taxon>
        <taxon>Anura</taxon>
        <taxon>Neobatrachia</taxon>
        <taxon>Ranoidea</taxon>
        <taxon>Ranidae</taxon>
        <taxon>Staurois</taxon>
    </lineage>
</organism>
<evidence type="ECO:0000313" key="2">
    <source>
        <dbReference type="Proteomes" id="UP001162483"/>
    </source>
</evidence>
<protein>
    <submittedName>
        <fullName evidence="1">Uncharacterized protein</fullName>
    </submittedName>
</protein>
<accession>A0ABN9AAA3</accession>
<gene>
    <name evidence="1" type="ORF">SPARVUS_LOCUS305948</name>
</gene>
<comment type="caution">
    <text evidence="1">The sequence shown here is derived from an EMBL/GenBank/DDBJ whole genome shotgun (WGS) entry which is preliminary data.</text>
</comment>
<dbReference type="EMBL" id="CATNWA010000095">
    <property type="protein sequence ID" value="CAI9532924.1"/>
    <property type="molecule type" value="Genomic_DNA"/>
</dbReference>
<name>A0ABN9AAA3_9NEOB</name>
<dbReference type="Proteomes" id="UP001162483">
    <property type="component" value="Unassembled WGS sequence"/>
</dbReference>
<sequence length="55" mass="6298">MSLDTADHVVKGRCDWPFTTSRDQLCPVVTSVDVINREQLCCFHLSKTFFVPVRV</sequence>
<keyword evidence="2" id="KW-1185">Reference proteome</keyword>